<keyword evidence="12" id="KW-1185">Reference proteome</keyword>
<keyword evidence="3" id="KW-1003">Cell membrane</keyword>
<dbReference type="InterPro" id="IPR000390">
    <property type="entry name" value="Small_drug/metabolite_transptr"/>
</dbReference>
<feature type="transmembrane region" description="Helical" evidence="10">
    <location>
        <begin position="58"/>
        <end position="80"/>
    </location>
</feature>
<evidence type="ECO:0000313" key="11">
    <source>
        <dbReference type="EMBL" id="TWU30201.1"/>
    </source>
</evidence>
<dbReference type="EMBL" id="SJPS01000001">
    <property type="protein sequence ID" value="TWU30201.1"/>
    <property type="molecule type" value="Genomic_DNA"/>
</dbReference>
<feature type="transmembrane region" description="Helical" evidence="10">
    <location>
        <begin position="86"/>
        <end position="105"/>
    </location>
</feature>
<dbReference type="GO" id="GO:0005886">
    <property type="term" value="C:plasma membrane"/>
    <property type="evidence" value="ECO:0007669"/>
    <property type="project" value="UniProtKB-SubCell"/>
</dbReference>
<evidence type="ECO:0000256" key="1">
    <source>
        <dbReference type="ARBA" id="ARBA00004651"/>
    </source>
</evidence>
<gene>
    <name evidence="11" type="primary">sugE</name>
    <name evidence="11" type="ORF">Pla144_09870</name>
</gene>
<evidence type="ECO:0000256" key="9">
    <source>
        <dbReference type="RuleBase" id="RU003942"/>
    </source>
</evidence>
<organism evidence="11 12">
    <name type="scientific">Bythopirellula polymerisocia</name>
    <dbReference type="NCBI Taxonomy" id="2528003"/>
    <lineage>
        <taxon>Bacteria</taxon>
        <taxon>Pseudomonadati</taxon>
        <taxon>Planctomycetota</taxon>
        <taxon>Planctomycetia</taxon>
        <taxon>Pirellulales</taxon>
        <taxon>Lacipirellulaceae</taxon>
        <taxon>Bythopirellula</taxon>
    </lineage>
</organism>
<keyword evidence="4 9" id="KW-0812">Transmembrane</keyword>
<comment type="similarity">
    <text evidence="7">Belongs to the drug/metabolite transporter (DMT) superfamily. Small multidrug resistance (SMR) (TC 2.A.7.1) family. Gdx/SugE subfamily.</text>
</comment>
<comment type="caution">
    <text evidence="11">The sequence shown here is derived from an EMBL/GenBank/DDBJ whole genome shotgun (WGS) entry which is preliminary data.</text>
</comment>
<keyword evidence="6 10" id="KW-0472">Membrane</keyword>
<keyword evidence="2" id="KW-0813">Transport</keyword>
<comment type="subcellular location">
    <subcellularLocation>
        <location evidence="1 9">Cell membrane</location>
        <topology evidence="1 9">Multi-pass membrane protein</topology>
    </subcellularLocation>
</comment>
<evidence type="ECO:0000256" key="4">
    <source>
        <dbReference type="ARBA" id="ARBA00022692"/>
    </source>
</evidence>
<proteinExistence type="inferred from homology"/>
<dbReference type="PANTHER" id="PTHR30561">
    <property type="entry name" value="SMR FAMILY PROTON-DEPENDENT DRUG EFFLUX TRANSPORTER SUGE"/>
    <property type="match status" value="1"/>
</dbReference>
<reference evidence="11 12" key="1">
    <citation type="submission" date="2019-02" db="EMBL/GenBank/DDBJ databases">
        <title>Deep-cultivation of Planctomycetes and their phenomic and genomic characterization uncovers novel biology.</title>
        <authorList>
            <person name="Wiegand S."/>
            <person name="Jogler M."/>
            <person name="Boedeker C."/>
            <person name="Pinto D."/>
            <person name="Vollmers J."/>
            <person name="Rivas-Marin E."/>
            <person name="Kohn T."/>
            <person name="Peeters S.H."/>
            <person name="Heuer A."/>
            <person name="Rast P."/>
            <person name="Oberbeckmann S."/>
            <person name="Bunk B."/>
            <person name="Jeske O."/>
            <person name="Meyerdierks A."/>
            <person name="Storesund J.E."/>
            <person name="Kallscheuer N."/>
            <person name="Luecker S."/>
            <person name="Lage O.M."/>
            <person name="Pohl T."/>
            <person name="Merkel B.J."/>
            <person name="Hornburger P."/>
            <person name="Mueller R.-W."/>
            <person name="Bruemmer F."/>
            <person name="Labrenz M."/>
            <person name="Spormann A.M."/>
            <person name="Op Den Camp H."/>
            <person name="Overmann J."/>
            <person name="Amann R."/>
            <person name="Jetten M.S.M."/>
            <person name="Mascher T."/>
            <person name="Medema M.H."/>
            <person name="Devos D.P."/>
            <person name="Kaster A.-K."/>
            <person name="Ovreas L."/>
            <person name="Rohde M."/>
            <person name="Galperin M.Y."/>
            <person name="Jogler C."/>
        </authorList>
    </citation>
    <scope>NUCLEOTIDE SEQUENCE [LARGE SCALE GENOMIC DNA]</scope>
    <source>
        <strain evidence="11 12">Pla144</strain>
    </source>
</reference>
<keyword evidence="5 10" id="KW-1133">Transmembrane helix</keyword>
<dbReference type="FunFam" id="1.10.3730.20:FF:000001">
    <property type="entry name" value="Quaternary ammonium compound resistance transporter SugE"/>
    <property type="match status" value="1"/>
</dbReference>
<dbReference type="InterPro" id="IPR045324">
    <property type="entry name" value="Small_multidrug_res"/>
</dbReference>
<dbReference type="RefSeq" id="WP_146448203.1">
    <property type="nucleotide sequence ID" value="NZ_SJPS01000001.1"/>
</dbReference>
<dbReference type="GO" id="GO:0022857">
    <property type="term" value="F:transmembrane transporter activity"/>
    <property type="evidence" value="ECO:0007669"/>
    <property type="project" value="InterPro"/>
</dbReference>
<protein>
    <recommendedName>
        <fullName evidence="8">Guanidinium exporter</fullName>
    </recommendedName>
</protein>
<evidence type="ECO:0000256" key="2">
    <source>
        <dbReference type="ARBA" id="ARBA00022448"/>
    </source>
</evidence>
<accession>A0A5C6D348</accession>
<dbReference type="PANTHER" id="PTHR30561:SF0">
    <property type="entry name" value="GUANIDINIUM EXPORTER"/>
    <property type="match status" value="1"/>
</dbReference>
<sequence length="107" mass="11128">MAWLCLIVAGVFEIGWPLGLKLGWNEQGVRPLPLTLAIACMALSGLFLLIAQRSIPMGTAYAVWTGIGAIGTFAVGIAAFSEPATAARMVSVGLIAAGIVGLKMFEH</sequence>
<dbReference type="SUPFAM" id="SSF103481">
    <property type="entry name" value="Multidrug resistance efflux transporter EmrE"/>
    <property type="match status" value="1"/>
</dbReference>
<dbReference type="AlphaFoldDB" id="A0A5C6D348"/>
<dbReference type="Proteomes" id="UP000318437">
    <property type="component" value="Unassembled WGS sequence"/>
</dbReference>
<evidence type="ECO:0000256" key="3">
    <source>
        <dbReference type="ARBA" id="ARBA00022475"/>
    </source>
</evidence>
<feature type="transmembrane region" description="Helical" evidence="10">
    <location>
        <begin position="33"/>
        <end position="51"/>
    </location>
</feature>
<evidence type="ECO:0000256" key="7">
    <source>
        <dbReference type="ARBA" id="ARBA00038151"/>
    </source>
</evidence>
<evidence type="ECO:0000256" key="8">
    <source>
        <dbReference type="ARBA" id="ARBA00039168"/>
    </source>
</evidence>
<dbReference type="OrthoDB" id="21828at2"/>
<name>A0A5C6D348_9BACT</name>
<dbReference type="InterPro" id="IPR037185">
    <property type="entry name" value="EmrE-like"/>
</dbReference>
<dbReference type="GO" id="GO:1990961">
    <property type="term" value="P:xenobiotic detoxification by transmembrane export across the plasma membrane"/>
    <property type="evidence" value="ECO:0007669"/>
    <property type="project" value="UniProtKB-ARBA"/>
</dbReference>
<dbReference type="Pfam" id="PF00893">
    <property type="entry name" value="Multi_Drug_Res"/>
    <property type="match status" value="1"/>
</dbReference>
<evidence type="ECO:0000256" key="6">
    <source>
        <dbReference type="ARBA" id="ARBA00023136"/>
    </source>
</evidence>
<evidence type="ECO:0000313" key="12">
    <source>
        <dbReference type="Proteomes" id="UP000318437"/>
    </source>
</evidence>
<evidence type="ECO:0000256" key="10">
    <source>
        <dbReference type="SAM" id="Phobius"/>
    </source>
</evidence>
<dbReference type="Gene3D" id="1.10.3730.20">
    <property type="match status" value="1"/>
</dbReference>
<evidence type="ECO:0000256" key="5">
    <source>
        <dbReference type="ARBA" id="ARBA00022989"/>
    </source>
</evidence>